<reference evidence="1 2" key="1">
    <citation type="journal article" date="2024" name="Commun. Biol.">
        <title>Comparative genomic analysis of thermophilic fungi reveals convergent evolutionary adaptations and gene losses.</title>
        <authorList>
            <person name="Steindorff A.S."/>
            <person name="Aguilar-Pontes M.V."/>
            <person name="Robinson A.J."/>
            <person name="Andreopoulos B."/>
            <person name="LaButti K."/>
            <person name="Kuo A."/>
            <person name="Mondo S."/>
            <person name="Riley R."/>
            <person name="Otillar R."/>
            <person name="Haridas S."/>
            <person name="Lipzen A."/>
            <person name="Grimwood J."/>
            <person name="Schmutz J."/>
            <person name="Clum A."/>
            <person name="Reid I.D."/>
            <person name="Moisan M.C."/>
            <person name="Butler G."/>
            <person name="Nguyen T.T.M."/>
            <person name="Dewar K."/>
            <person name="Conant G."/>
            <person name="Drula E."/>
            <person name="Henrissat B."/>
            <person name="Hansel C."/>
            <person name="Singer S."/>
            <person name="Hutchinson M.I."/>
            <person name="de Vries R.P."/>
            <person name="Natvig D.O."/>
            <person name="Powell A.J."/>
            <person name="Tsang A."/>
            <person name="Grigoriev I.V."/>
        </authorList>
    </citation>
    <scope>NUCLEOTIDE SEQUENCE [LARGE SCALE GENOMIC DNA]</scope>
    <source>
        <strain evidence="1 2">ATCC 24622</strain>
    </source>
</reference>
<gene>
    <name evidence="1" type="ORF">VTK73DRAFT_9016</name>
</gene>
<evidence type="ECO:0000313" key="1">
    <source>
        <dbReference type="EMBL" id="KAL1853284.1"/>
    </source>
</evidence>
<evidence type="ECO:0000313" key="2">
    <source>
        <dbReference type="Proteomes" id="UP001586593"/>
    </source>
</evidence>
<organism evidence="1 2">
    <name type="scientific">Phialemonium thermophilum</name>
    <dbReference type="NCBI Taxonomy" id="223376"/>
    <lineage>
        <taxon>Eukaryota</taxon>
        <taxon>Fungi</taxon>
        <taxon>Dikarya</taxon>
        <taxon>Ascomycota</taxon>
        <taxon>Pezizomycotina</taxon>
        <taxon>Sordariomycetes</taxon>
        <taxon>Sordariomycetidae</taxon>
        <taxon>Cephalothecales</taxon>
        <taxon>Cephalothecaceae</taxon>
        <taxon>Phialemonium</taxon>
    </lineage>
</organism>
<proteinExistence type="predicted"/>
<dbReference type="Proteomes" id="UP001586593">
    <property type="component" value="Unassembled WGS sequence"/>
</dbReference>
<sequence>MATEGDEGAALFVRRSGPLGESLRPGLTLSGWSEAYCARSLASPRPEIITIQQGRSCPWHHSLVSNGHLLAGVETLPAQYPTCRVGRNGLSPYDVNVAIFFPSLPAVGRLRMALRNSYWRLFKSLVPESTEPGCQGLTM</sequence>
<comment type="caution">
    <text evidence="1">The sequence shown here is derived from an EMBL/GenBank/DDBJ whole genome shotgun (WGS) entry which is preliminary data.</text>
</comment>
<name>A0ABR3W5Q1_9PEZI</name>
<accession>A0ABR3W5Q1</accession>
<keyword evidence="2" id="KW-1185">Reference proteome</keyword>
<protein>
    <submittedName>
        <fullName evidence="1">Uncharacterized protein</fullName>
    </submittedName>
</protein>
<dbReference type="EMBL" id="JAZHXJ010000704">
    <property type="protein sequence ID" value="KAL1853284.1"/>
    <property type="molecule type" value="Genomic_DNA"/>
</dbReference>